<accession>A0A5E7ENR5</accession>
<dbReference type="Pfam" id="PF00117">
    <property type="entry name" value="GATase"/>
    <property type="match status" value="1"/>
</dbReference>
<dbReference type="PANTHER" id="PTHR43418">
    <property type="entry name" value="MULTIFUNCTIONAL TRYPTOPHAN BIOSYNTHESIS PROTEIN-RELATED"/>
    <property type="match status" value="1"/>
</dbReference>
<evidence type="ECO:0000313" key="3">
    <source>
        <dbReference type="EMBL" id="VVO28354.1"/>
    </source>
</evidence>
<dbReference type="InterPro" id="IPR017926">
    <property type="entry name" value="GATASE"/>
</dbReference>
<dbReference type="GO" id="GO:0005829">
    <property type="term" value="C:cytosol"/>
    <property type="evidence" value="ECO:0007669"/>
    <property type="project" value="TreeGrafter"/>
</dbReference>
<dbReference type="RefSeq" id="WP_150644567.1">
    <property type="nucleotide sequence ID" value="NZ_CABVHQ010000064.1"/>
</dbReference>
<name>A0A5E7ENR5_PSEFL</name>
<dbReference type="EMBL" id="CABVHQ010000064">
    <property type="protein sequence ID" value="VVO28354.1"/>
    <property type="molecule type" value="Genomic_DNA"/>
</dbReference>
<dbReference type="PANTHER" id="PTHR43418:SF4">
    <property type="entry name" value="MULTIFUNCTIONAL TRYPTOPHAN BIOSYNTHESIS PROTEIN"/>
    <property type="match status" value="1"/>
</dbReference>
<sequence length="205" mass="22741">MKVVAISQRVDVFPERGESRDALDQRLITFLLAAGFLPVSVPNGLCLQTLDGGLIHDALHDWLNKVSPQAIVLSGGNDIGQCSARDLTESRLLDHARSHSLPVLGICRGMQMIAHWSGGELKSVTGHVRARHKLSGQIVAEVNSYHGFALACCPEEFEVLARSEDGEIEAIRHLSLPWEGWMWHPEREDVFASHDVHRLKQLFGE</sequence>
<dbReference type="InterPro" id="IPR029062">
    <property type="entry name" value="Class_I_gatase-like"/>
</dbReference>
<dbReference type="SUPFAM" id="SSF52317">
    <property type="entry name" value="Class I glutamine amidotransferase-like"/>
    <property type="match status" value="1"/>
</dbReference>
<feature type="domain" description="Glutamine amidotransferase" evidence="2">
    <location>
        <begin position="65"/>
        <end position="187"/>
    </location>
</feature>
<dbReference type="PROSITE" id="PS51273">
    <property type="entry name" value="GATASE_TYPE_1"/>
    <property type="match status" value="1"/>
</dbReference>
<dbReference type="Gene3D" id="3.40.50.880">
    <property type="match status" value="1"/>
</dbReference>
<reference evidence="3 4" key="1">
    <citation type="submission" date="2019-09" db="EMBL/GenBank/DDBJ databases">
        <authorList>
            <person name="Chandra G."/>
            <person name="Truman W A."/>
        </authorList>
    </citation>
    <scope>NUCLEOTIDE SEQUENCE [LARGE SCALE GENOMIC DNA]</scope>
    <source>
        <strain evidence="3">PS691</strain>
    </source>
</reference>
<dbReference type="Proteomes" id="UP000337909">
    <property type="component" value="Unassembled WGS sequence"/>
</dbReference>
<proteinExistence type="predicted"/>
<keyword evidence="1" id="KW-0315">Glutamine amidotransferase</keyword>
<evidence type="ECO:0000259" key="2">
    <source>
        <dbReference type="Pfam" id="PF00117"/>
    </source>
</evidence>
<dbReference type="GO" id="GO:0004049">
    <property type="term" value="F:anthranilate synthase activity"/>
    <property type="evidence" value="ECO:0007669"/>
    <property type="project" value="TreeGrafter"/>
</dbReference>
<dbReference type="OrthoDB" id="9813383at2"/>
<dbReference type="AlphaFoldDB" id="A0A5E7ENR5"/>
<gene>
    <name evidence="3" type="ORF">PS691_04737</name>
</gene>
<evidence type="ECO:0000313" key="4">
    <source>
        <dbReference type="Proteomes" id="UP000337909"/>
    </source>
</evidence>
<protein>
    <recommendedName>
        <fullName evidence="2">Glutamine amidotransferase domain-containing protein</fullName>
    </recommendedName>
</protein>
<organism evidence="3 4">
    <name type="scientific">Pseudomonas fluorescens</name>
    <dbReference type="NCBI Taxonomy" id="294"/>
    <lineage>
        <taxon>Bacteria</taxon>
        <taxon>Pseudomonadati</taxon>
        <taxon>Pseudomonadota</taxon>
        <taxon>Gammaproteobacteria</taxon>
        <taxon>Pseudomonadales</taxon>
        <taxon>Pseudomonadaceae</taxon>
        <taxon>Pseudomonas</taxon>
    </lineage>
</organism>
<dbReference type="InterPro" id="IPR050472">
    <property type="entry name" value="Anth_synth/Amidotransfase"/>
</dbReference>
<dbReference type="GO" id="GO:0000162">
    <property type="term" value="P:L-tryptophan biosynthetic process"/>
    <property type="evidence" value="ECO:0007669"/>
    <property type="project" value="TreeGrafter"/>
</dbReference>
<evidence type="ECO:0000256" key="1">
    <source>
        <dbReference type="ARBA" id="ARBA00022962"/>
    </source>
</evidence>